<dbReference type="InterPro" id="IPR001542">
    <property type="entry name" value="Defensin_invertebrate/fungal"/>
</dbReference>
<feature type="signal peptide" evidence="5">
    <location>
        <begin position="1"/>
        <end position="20"/>
    </location>
</feature>
<dbReference type="AlphaFoldDB" id="A0A197JSI9"/>
<evidence type="ECO:0000256" key="4">
    <source>
        <dbReference type="ARBA" id="ARBA00023157"/>
    </source>
</evidence>
<proteinExistence type="inferred from homology"/>
<dbReference type="InterPro" id="IPR036574">
    <property type="entry name" value="Scorpion_toxin-like_sf"/>
</dbReference>
<sequence length="125" mass="12996">MLKGYIIALFVVFTAATTTAAPVKLQKRLVCQIGSIWGGGDAACSASCVLRGQGFHGGHCDANSMLKLYILLVMLTVATTANALTCQLGGIFFASDAACSASCIAQNQGFHGGHCNDKQVCVCNY</sequence>
<dbReference type="GO" id="GO:0005615">
    <property type="term" value="C:extracellular space"/>
    <property type="evidence" value="ECO:0007669"/>
    <property type="project" value="TreeGrafter"/>
</dbReference>
<dbReference type="PANTHER" id="PTHR13645">
    <property type="entry name" value="DEFENSIN"/>
    <property type="match status" value="1"/>
</dbReference>
<evidence type="ECO:0000313" key="8">
    <source>
        <dbReference type="Proteomes" id="UP000078512"/>
    </source>
</evidence>
<evidence type="ECO:0000256" key="5">
    <source>
        <dbReference type="SAM" id="SignalP"/>
    </source>
</evidence>
<comment type="similarity">
    <text evidence="2">Belongs to the invertebrate defensin family.</text>
</comment>
<accession>A0A197JSI9</accession>
<dbReference type="PANTHER" id="PTHR13645:SF0">
    <property type="entry name" value="DEFENSIN"/>
    <property type="match status" value="1"/>
</dbReference>
<name>A0A197JSI9_9FUNG</name>
<comment type="subcellular location">
    <subcellularLocation>
        <location evidence="1">Secreted</location>
    </subcellularLocation>
</comment>
<dbReference type="Proteomes" id="UP000078512">
    <property type="component" value="Unassembled WGS sequence"/>
</dbReference>
<keyword evidence="3" id="KW-0964">Secreted</keyword>
<evidence type="ECO:0000256" key="1">
    <source>
        <dbReference type="ARBA" id="ARBA00004613"/>
    </source>
</evidence>
<evidence type="ECO:0000256" key="3">
    <source>
        <dbReference type="ARBA" id="ARBA00022525"/>
    </source>
</evidence>
<feature type="domain" description="Invertebrate defensins family profile" evidence="6">
    <location>
        <begin position="83"/>
        <end position="125"/>
    </location>
</feature>
<evidence type="ECO:0000256" key="2">
    <source>
        <dbReference type="ARBA" id="ARBA00007085"/>
    </source>
</evidence>
<feature type="chain" id="PRO_5008276218" description="Invertebrate defensins family profile domain-containing protein" evidence="5">
    <location>
        <begin position="21"/>
        <end position="125"/>
    </location>
</feature>
<dbReference type="SUPFAM" id="SSF57095">
    <property type="entry name" value="Scorpion toxin-like"/>
    <property type="match status" value="1"/>
</dbReference>
<reference evidence="7 8" key="1">
    <citation type="submission" date="2016-05" db="EMBL/GenBank/DDBJ databases">
        <title>Genome sequencing reveals origins of a unique bacterial endosymbiosis in the earliest lineages of terrestrial Fungi.</title>
        <authorList>
            <consortium name="DOE Joint Genome Institute"/>
            <person name="Uehling J."/>
            <person name="Gryganskyi A."/>
            <person name="Hameed K."/>
            <person name="Tschaplinski T."/>
            <person name="Misztal P."/>
            <person name="Wu S."/>
            <person name="Desiro A."/>
            <person name="Vande Pol N."/>
            <person name="Du Z.-Y."/>
            <person name="Zienkiewicz A."/>
            <person name="Zienkiewicz K."/>
            <person name="Morin E."/>
            <person name="Tisserant E."/>
            <person name="Splivallo R."/>
            <person name="Hainaut M."/>
            <person name="Henrissat B."/>
            <person name="Ohm R."/>
            <person name="Kuo A."/>
            <person name="Yan J."/>
            <person name="Lipzen A."/>
            <person name="Nolan M."/>
            <person name="Labutti K."/>
            <person name="Barry K."/>
            <person name="Goldstein A."/>
            <person name="Labbe J."/>
            <person name="Schadt C."/>
            <person name="Tuskan G."/>
            <person name="Grigoriev I."/>
            <person name="Martin F."/>
            <person name="Vilgalys R."/>
            <person name="Bonito G."/>
        </authorList>
    </citation>
    <scope>NUCLEOTIDE SEQUENCE [LARGE SCALE GENOMIC DNA]</scope>
    <source>
        <strain evidence="7 8">AG-77</strain>
    </source>
</reference>
<evidence type="ECO:0000259" key="6">
    <source>
        <dbReference type="PROSITE" id="PS51378"/>
    </source>
</evidence>
<dbReference type="GO" id="GO:0034599">
    <property type="term" value="P:cellular response to oxidative stress"/>
    <property type="evidence" value="ECO:0007669"/>
    <property type="project" value="TreeGrafter"/>
</dbReference>
<dbReference type="OrthoDB" id="4245109at2759"/>
<evidence type="ECO:0000313" key="7">
    <source>
        <dbReference type="EMBL" id="OAQ27416.1"/>
    </source>
</evidence>
<organism evidence="7 8">
    <name type="scientific">Linnemannia elongata AG-77</name>
    <dbReference type="NCBI Taxonomy" id="1314771"/>
    <lineage>
        <taxon>Eukaryota</taxon>
        <taxon>Fungi</taxon>
        <taxon>Fungi incertae sedis</taxon>
        <taxon>Mucoromycota</taxon>
        <taxon>Mortierellomycotina</taxon>
        <taxon>Mortierellomycetes</taxon>
        <taxon>Mortierellales</taxon>
        <taxon>Mortierellaceae</taxon>
        <taxon>Linnemannia</taxon>
    </lineage>
</organism>
<dbReference type="Pfam" id="PF01097">
    <property type="entry name" value="Defensin_2"/>
    <property type="match status" value="1"/>
</dbReference>
<dbReference type="GO" id="GO:0006952">
    <property type="term" value="P:defense response"/>
    <property type="evidence" value="ECO:0007669"/>
    <property type="project" value="InterPro"/>
</dbReference>
<dbReference type="Gene3D" id="3.30.30.10">
    <property type="entry name" value="Knottin, scorpion toxin-like"/>
    <property type="match status" value="2"/>
</dbReference>
<gene>
    <name evidence="7" type="ORF">K457DRAFT_21298</name>
</gene>
<dbReference type="EMBL" id="KV442057">
    <property type="protein sequence ID" value="OAQ27416.1"/>
    <property type="molecule type" value="Genomic_DNA"/>
</dbReference>
<dbReference type="PROSITE" id="PS51378">
    <property type="entry name" value="INVERT_DEFENSINS"/>
    <property type="match status" value="1"/>
</dbReference>
<keyword evidence="4" id="KW-1015">Disulfide bond</keyword>
<keyword evidence="8" id="KW-1185">Reference proteome</keyword>
<keyword evidence="5" id="KW-0732">Signal</keyword>
<protein>
    <recommendedName>
        <fullName evidence="6">Invertebrate defensins family profile domain-containing protein</fullName>
    </recommendedName>
</protein>